<evidence type="ECO:0000313" key="11">
    <source>
        <dbReference type="EMBL" id="KYH29467.1"/>
    </source>
</evidence>
<dbReference type="GO" id="GO:0001514">
    <property type="term" value="P:selenocysteine incorporation"/>
    <property type="evidence" value="ECO:0007669"/>
    <property type="project" value="UniProtKB-UniRule"/>
</dbReference>
<keyword evidence="6 8" id="KW-0711">Selenium</keyword>
<comment type="caution">
    <text evidence="11">The sequence shown here is derived from an EMBL/GenBank/DDBJ whole genome shotgun (WGS) entry which is preliminary data.</text>
</comment>
<dbReference type="InterPro" id="IPR004534">
    <property type="entry name" value="SelA_trans"/>
</dbReference>
<evidence type="ECO:0000256" key="2">
    <source>
        <dbReference type="ARBA" id="ARBA00022490"/>
    </source>
</evidence>
<evidence type="ECO:0000256" key="7">
    <source>
        <dbReference type="ARBA" id="ARBA00044507"/>
    </source>
</evidence>
<dbReference type="AlphaFoldDB" id="A0A151APZ0"/>
<dbReference type="InterPro" id="IPR015424">
    <property type="entry name" value="PyrdxlP-dep_Trfase"/>
</dbReference>
<keyword evidence="4 8" id="KW-0663">Pyridoxal phosphate</keyword>
<dbReference type="GO" id="GO:0001717">
    <property type="term" value="P:conversion of seryl-tRNAsec to selenocys-tRNAsec"/>
    <property type="evidence" value="ECO:0007669"/>
    <property type="project" value="UniProtKB-UniRule"/>
</dbReference>
<evidence type="ECO:0000256" key="6">
    <source>
        <dbReference type="ARBA" id="ARBA00023266"/>
    </source>
</evidence>
<dbReference type="Gene3D" id="3.90.1150.180">
    <property type="match status" value="1"/>
</dbReference>
<evidence type="ECO:0000256" key="9">
    <source>
        <dbReference type="PIRSR" id="PIRSR618319-50"/>
    </source>
</evidence>
<comment type="catalytic activity">
    <reaction evidence="8">
        <text>L-seryl-tRNA(Sec) + selenophosphate + H(+) = L-selenocysteinyl-tRNA(Sec) + phosphate</text>
        <dbReference type="Rhea" id="RHEA:22728"/>
        <dbReference type="Rhea" id="RHEA-COMP:9742"/>
        <dbReference type="Rhea" id="RHEA-COMP:9743"/>
        <dbReference type="ChEBI" id="CHEBI:15378"/>
        <dbReference type="ChEBI" id="CHEBI:16144"/>
        <dbReference type="ChEBI" id="CHEBI:43474"/>
        <dbReference type="ChEBI" id="CHEBI:78533"/>
        <dbReference type="ChEBI" id="CHEBI:78573"/>
        <dbReference type="EC" id="2.9.1.1"/>
    </reaction>
</comment>
<evidence type="ECO:0000256" key="8">
    <source>
        <dbReference type="HAMAP-Rule" id="MF_00423"/>
    </source>
</evidence>
<dbReference type="EMBL" id="LTBB01000003">
    <property type="protein sequence ID" value="KYH29467.1"/>
    <property type="molecule type" value="Genomic_DNA"/>
</dbReference>
<sequence length="466" mass="51691">MSNFDKQQVFRQIPPINILLDLPEVKKLIETYGREFIVDTIRLVVDNFRKSPKPMCREEIIDYIEKELDIYINEFNNIGLKRVINATGVILHTNLGRAPMPKEAINLINEVSSGYSNLEFDLESGGRGSRHSHIEHILKRITGAESAVIVNNNAAAVFLCLNTLANNREVIISRGQQVEIGGSFRIPDIIARSSCKMVEVGTTNKTRLSDYSNAITEETSILLKVHTSNYKITGFTEEVPLQDLVSLGKQKNLVIMEDLGSGSLYDLSLIGLPYEPTVQDSIKNGADIVTFSGDKLLGGSQAGIIVGKKDLIDKIKKNPLMRMLRCDKLTIAALSATLELYMDLDKAVQNIPTLKMMALSEKELLSKANKLKELISEKLGNKCAIEVIDELDEVGGGSLPGVTLNGKAVALTAENMNVNVLQEKLRKSHIPIICRINKDRISLNVRTIHDEEFEIIVNTLWGIIGE</sequence>
<dbReference type="STRING" id="1121305.CLCOL_06970"/>
<dbReference type="RefSeq" id="WP_242862605.1">
    <property type="nucleotide sequence ID" value="NZ_LTBB01000003.1"/>
</dbReference>
<dbReference type="InterPro" id="IPR025862">
    <property type="entry name" value="SelA_trans_N_dom"/>
</dbReference>
<dbReference type="NCBIfam" id="TIGR00474">
    <property type="entry name" value="selA"/>
    <property type="match status" value="1"/>
</dbReference>
<dbReference type="Proteomes" id="UP000075374">
    <property type="component" value="Unassembled WGS sequence"/>
</dbReference>
<reference evidence="11 12" key="1">
    <citation type="submission" date="2016-02" db="EMBL/GenBank/DDBJ databases">
        <title>Genome sequence of Clostridium colicanis DSM 13634.</title>
        <authorList>
            <person name="Poehlein A."/>
            <person name="Daniel R."/>
        </authorList>
    </citation>
    <scope>NUCLEOTIDE SEQUENCE [LARGE SCALE GENOMIC DNA]</scope>
    <source>
        <strain evidence="11 12">DSM 13634</strain>
    </source>
</reference>
<comment type="subcellular location">
    <subcellularLocation>
        <location evidence="8">Cytoplasm</location>
    </subcellularLocation>
</comment>
<dbReference type="Gene3D" id="3.40.640.10">
    <property type="entry name" value="Type I PLP-dependent aspartate aminotransferase-like (Major domain)"/>
    <property type="match status" value="1"/>
</dbReference>
<keyword evidence="12" id="KW-1185">Reference proteome</keyword>
<feature type="modified residue" description="N6-(pyridoxal phosphate)lysine" evidence="8 9">
    <location>
        <position position="295"/>
    </location>
</feature>
<evidence type="ECO:0000256" key="1">
    <source>
        <dbReference type="ARBA" id="ARBA00001933"/>
    </source>
</evidence>
<dbReference type="InterPro" id="IPR015421">
    <property type="entry name" value="PyrdxlP-dep_Trfase_major"/>
</dbReference>
<dbReference type="SUPFAM" id="SSF53383">
    <property type="entry name" value="PLP-dependent transferases"/>
    <property type="match status" value="1"/>
</dbReference>
<evidence type="ECO:0000256" key="4">
    <source>
        <dbReference type="ARBA" id="ARBA00022898"/>
    </source>
</evidence>
<dbReference type="EC" id="2.9.1.1" evidence="8"/>
<keyword evidence="2 8" id="KW-0963">Cytoplasm</keyword>
<proteinExistence type="inferred from homology"/>
<comment type="pathway">
    <text evidence="8">Aminoacyl-tRNA biosynthesis; selenocysteinyl-tRNA(Sec) biosynthesis; selenocysteinyl-tRNA(Sec) from L-seryl-tRNA(Sec) (bacterial route): step 1/1.</text>
</comment>
<dbReference type="GO" id="GO:0005737">
    <property type="term" value="C:cytoplasm"/>
    <property type="evidence" value="ECO:0007669"/>
    <property type="project" value="UniProtKB-SubCell"/>
</dbReference>
<evidence type="ECO:0000256" key="3">
    <source>
        <dbReference type="ARBA" id="ARBA00022679"/>
    </source>
</evidence>
<comment type="cofactor">
    <cofactor evidence="1 8 9">
        <name>pyridoxal 5'-phosphate</name>
        <dbReference type="ChEBI" id="CHEBI:597326"/>
    </cofactor>
</comment>
<dbReference type="GO" id="GO:0004125">
    <property type="term" value="F:L-seryl-tRNA(Sec) selenium transferase activity"/>
    <property type="evidence" value="ECO:0007669"/>
    <property type="project" value="UniProtKB-UniRule"/>
</dbReference>
<name>A0A151APZ0_9CLOT</name>
<evidence type="ECO:0000256" key="5">
    <source>
        <dbReference type="ARBA" id="ARBA00022917"/>
    </source>
</evidence>
<protein>
    <recommendedName>
        <fullName evidence="8">L-seryl-tRNA(Sec) selenium transferase</fullName>
        <ecNumber evidence="8">2.9.1.1</ecNumber>
    </recommendedName>
    <alternativeName>
        <fullName evidence="8">Selenocysteine synthase</fullName>
        <shortName evidence="8">Sec synthase</shortName>
    </alternativeName>
    <alternativeName>
        <fullName evidence="8">Selenocysteinyl-tRNA(Sec) synthase</fullName>
    </alternativeName>
</protein>
<organism evidence="11 12">
    <name type="scientific">Clostridium colicanis DSM 13634</name>
    <dbReference type="NCBI Taxonomy" id="1121305"/>
    <lineage>
        <taxon>Bacteria</taxon>
        <taxon>Bacillati</taxon>
        <taxon>Bacillota</taxon>
        <taxon>Clostridia</taxon>
        <taxon>Eubacteriales</taxon>
        <taxon>Clostridiaceae</taxon>
        <taxon>Clostridium</taxon>
    </lineage>
</organism>
<dbReference type="Pfam" id="PF12390">
    <property type="entry name" value="Se-cys_synth_N"/>
    <property type="match status" value="1"/>
</dbReference>
<evidence type="ECO:0000313" key="12">
    <source>
        <dbReference type="Proteomes" id="UP000075374"/>
    </source>
</evidence>
<dbReference type="UniPathway" id="UPA00906">
    <property type="reaction ID" value="UER00896"/>
</dbReference>
<comment type="similarity">
    <text evidence="7 8">Belongs to the SelA family.</text>
</comment>
<comment type="function">
    <text evidence="8">Converts seryl-tRNA(Sec) to selenocysteinyl-tRNA(Sec) required for selenoprotein biosynthesis.</text>
</comment>
<dbReference type="InterPro" id="IPR018319">
    <property type="entry name" value="SelA-like"/>
</dbReference>
<keyword evidence="5 8" id="KW-0648">Protein biosynthesis</keyword>
<accession>A0A151APZ0</accession>
<gene>
    <name evidence="8 11" type="primary">selA</name>
    <name evidence="11" type="ORF">CLCOL_06970</name>
</gene>
<dbReference type="HAMAP" id="MF_00423">
    <property type="entry name" value="SelA"/>
    <property type="match status" value="1"/>
</dbReference>
<dbReference type="PATRIC" id="fig|1121305.3.peg.706"/>
<dbReference type="PANTHER" id="PTHR32328:SF0">
    <property type="entry name" value="L-SERYL-TRNA(SEC) SELENIUM TRANSFERASE"/>
    <property type="match status" value="1"/>
</dbReference>
<feature type="domain" description="L-seryl-tRNA selenium transferase N-terminal" evidence="10">
    <location>
        <begin position="10"/>
        <end position="49"/>
    </location>
</feature>
<dbReference type="Pfam" id="PF03841">
    <property type="entry name" value="SelA"/>
    <property type="match status" value="1"/>
</dbReference>
<dbReference type="PANTHER" id="PTHR32328">
    <property type="entry name" value="L-SERYL-TRNA(SEC) SELENIUM TRANSFERASE"/>
    <property type="match status" value="1"/>
</dbReference>
<keyword evidence="3 8" id="KW-0808">Transferase</keyword>
<evidence type="ECO:0000259" key="10">
    <source>
        <dbReference type="Pfam" id="PF12390"/>
    </source>
</evidence>